<feature type="region of interest" description="Disordered" evidence="1">
    <location>
        <begin position="65"/>
        <end position="85"/>
    </location>
</feature>
<sequence>MGVIGTQAVGTLHMAADAEVDGIVEMPLRNGGNSKTNERRALVASFYAAKYGWSWILEILRQHERSKGKGPPEHNGGELDSRLFKPVGAGETYGFQIEKR</sequence>
<dbReference type="EMBL" id="JBBBZM010000015">
    <property type="protein sequence ID" value="KAL0639062.1"/>
    <property type="molecule type" value="Genomic_DNA"/>
</dbReference>
<evidence type="ECO:0000256" key="1">
    <source>
        <dbReference type="SAM" id="MobiDB-lite"/>
    </source>
</evidence>
<evidence type="ECO:0000313" key="2">
    <source>
        <dbReference type="EMBL" id="KAL0639062.1"/>
    </source>
</evidence>
<reference evidence="2 3" key="1">
    <citation type="submission" date="2024-02" db="EMBL/GenBank/DDBJ databases">
        <title>Discinaceae phylogenomics.</title>
        <authorList>
            <person name="Dirks A.C."/>
            <person name="James T.Y."/>
        </authorList>
    </citation>
    <scope>NUCLEOTIDE SEQUENCE [LARGE SCALE GENOMIC DNA]</scope>
    <source>
        <strain evidence="2 3">ACD0624</strain>
    </source>
</reference>
<accession>A0ABR3GT24</accession>
<organism evidence="2 3">
    <name type="scientific">Discina gigas</name>
    <dbReference type="NCBI Taxonomy" id="1032678"/>
    <lineage>
        <taxon>Eukaryota</taxon>
        <taxon>Fungi</taxon>
        <taxon>Dikarya</taxon>
        <taxon>Ascomycota</taxon>
        <taxon>Pezizomycotina</taxon>
        <taxon>Pezizomycetes</taxon>
        <taxon>Pezizales</taxon>
        <taxon>Discinaceae</taxon>
        <taxon>Discina</taxon>
    </lineage>
</organism>
<gene>
    <name evidence="2" type="ORF">Q9L58_001944</name>
</gene>
<keyword evidence="3" id="KW-1185">Reference proteome</keyword>
<comment type="caution">
    <text evidence="2">The sequence shown here is derived from an EMBL/GenBank/DDBJ whole genome shotgun (WGS) entry which is preliminary data.</text>
</comment>
<dbReference type="Proteomes" id="UP001447188">
    <property type="component" value="Unassembled WGS sequence"/>
</dbReference>
<proteinExistence type="predicted"/>
<evidence type="ECO:0000313" key="3">
    <source>
        <dbReference type="Proteomes" id="UP001447188"/>
    </source>
</evidence>
<feature type="compositionally biased region" description="Basic and acidic residues" evidence="1">
    <location>
        <begin position="65"/>
        <end position="83"/>
    </location>
</feature>
<name>A0ABR3GT24_9PEZI</name>
<protein>
    <submittedName>
        <fullName evidence="2">Uncharacterized protein</fullName>
    </submittedName>
</protein>